<dbReference type="EMBL" id="GG738854">
    <property type="protein sequence ID" value="EFC47489.1"/>
    <property type="molecule type" value="Genomic_DNA"/>
</dbReference>
<protein>
    <submittedName>
        <fullName evidence="2">Predicted protein</fullName>
    </submittedName>
</protein>
<feature type="region of interest" description="Disordered" evidence="1">
    <location>
        <begin position="221"/>
        <end position="251"/>
    </location>
</feature>
<gene>
    <name evidence="2" type="ORF">NAEGRDRAFT_64537</name>
</gene>
<feature type="compositionally biased region" description="Pro residues" evidence="1">
    <location>
        <begin position="282"/>
        <end position="300"/>
    </location>
</feature>
<dbReference type="RefSeq" id="XP_002680233.1">
    <property type="nucleotide sequence ID" value="XM_002680187.1"/>
</dbReference>
<evidence type="ECO:0000313" key="3">
    <source>
        <dbReference type="Proteomes" id="UP000006671"/>
    </source>
</evidence>
<organism evidence="3">
    <name type="scientific">Naegleria gruberi</name>
    <name type="common">Amoeba</name>
    <dbReference type="NCBI Taxonomy" id="5762"/>
    <lineage>
        <taxon>Eukaryota</taxon>
        <taxon>Discoba</taxon>
        <taxon>Heterolobosea</taxon>
        <taxon>Tetramitia</taxon>
        <taxon>Eutetramitia</taxon>
        <taxon>Vahlkampfiidae</taxon>
        <taxon>Naegleria</taxon>
    </lineage>
</organism>
<dbReference type="KEGG" id="ngr:NAEGRDRAFT_64537"/>
<keyword evidence="3" id="KW-1185">Reference proteome</keyword>
<name>D2V6R9_NAEGR</name>
<reference evidence="2 3" key="1">
    <citation type="journal article" date="2010" name="Cell">
        <title>The genome of Naegleria gruberi illuminates early eukaryotic versatility.</title>
        <authorList>
            <person name="Fritz-Laylin L.K."/>
            <person name="Prochnik S.E."/>
            <person name="Ginger M.L."/>
            <person name="Dacks J.B."/>
            <person name="Carpenter M.L."/>
            <person name="Field M.C."/>
            <person name="Kuo A."/>
            <person name="Paredez A."/>
            <person name="Chapman J."/>
            <person name="Pham J."/>
            <person name="Shu S."/>
            <person name="Neupane R."/>
            <person name="Cipriano M."/>
            <person name="Mancuso J."/>
            <person name="Tu H."/>
            <person name="Salamov A."/>
            <person name="Lindquist E."/>
            <person name="Shapiro H."/>
            <person name="Lucas S."/>
            <person name="Grigoriev I.V."/>
            <person name="Cande W.Z."/>
            <person name="Fulton C."/>
            <person name="Rokhsar D.S."/>
            <person name="Dawson S.C."/>
        </authorList>
    </citation>
    <scope>NUCLEOTIDE SEQUENCE [LARGE SCALE GENOMIC DNA]</scope>
    <source>
        <strain evidence="2 3">NEG-M</strain>
    </source>
</reference>
<accession>D2V6R9</accession>
<dbReference type="GeneID" id="8861680"/>
<evidence type="ECO:0000313" key="2">
    <source>
        <dbReference type="EMBL" id="EFC47489.1"/>
    </source>
</evidence>
<feature type="compositionally biased region" description="Low complexity" evidence="1">
    <location>
        <begin position="221"/>
        <end position="243"/>
    </location>
</feature>
<dbReference type="InParanoid" id="D2V6R9"/>
<feature type="region of interest" description="Disordered" evidence="1">
    <location>
        <begin position="282"/>
        <end position="302"/>
    </location>
</feature>
<proteinExistence type="predicted"/>
<dbReference type="Proteomes" id="UP000006671">
    <property type="component" value="Unassembled WGS sequence"/>
</dbReference>
<dbReference type="VEuPathDB" id="AmoebaDB:NAEGRDRAFT_64537"/>
<sequence length="338" mass="37085">MNSILRDKFLQHAPNSMLALVESVKEMNECGINVKDVPKRSVLACEILDITNVNTLISNTKEVASNLHHVITIPTTNTNCCCSNSADEKCACNGHHTTTTISNMPNNHCTSSNYQNGSCNLSSPTSPFGACFTSKFTLQKKRIPKRSSPPTIQSSSTATCSSTNMPFTSYYNSGAVYFDQPTTQISEQNLKRKHSNVNVMQHETLIPRTCKFHAIGSPQSPSTCSSSNTNNTFEYNNQQQQQQHDSKKRKIVDTSFHLSTQYSTTAHSSSYVLVPNSSPPPPVYYPSPPNTPNTPPPPPTNSFSSFNTCLSLPSPTLSPCKLPPIRDLLNSLQYPSSI</sequence>
<evidence type="ECO:0000256" key="1">
    <source>
        <dbReference type="SAM" id="MobiDB-lite"/>
    </source>
</evidence>
<dbReference type="AlphaFoldDB" id="D2V6R9"/>